<dbReference type="EMBL" id="LT629791">
    <property type="protein sequence ID" value="SDU76879.1"/>
    <property type="molecule type" value="Genomic_DNA"/>
</dbReference>
<dbReference type="SUPFAM" id="SSF49899">
    <property type="entry name" value="Concanavalin A-like lectins/glucanases"/>
    <property type="match status" value="1"/>
</dbReference>
<dbReference type="InterPro" id="IPR013320">
    <property type="entry name" value="ConA-like_dom_sf"/>
</dbReference>
<sequence>MTGRRRLASVGASLLVAIALTGPGGTAAADEGDMLLTEDFEDGVANGWAPQGGTWAVVDVGGDSVYRATYNDGGATTLTATAGSSTWSDYAVEAVLTSANDANAIALRGRYRDANNTYALSLNTSTNTLSLSARVNGTSTTLDTAAATLDTGVAYRVGLRMDGDAITGYLNGTEVLAATDASLVAGRVMVGGYSKSNFSVDDVIVTDLRPTPAGDRYITPTGAGTRDGSSWANAFQGDRAGGLQRAWEATGPASTLHVGSGTYTTPQTLIMSSGGQSVTALKTLTGVNTGGGLPTFVGDFSLANQVQRQLIEVPVGVSHWRVRDLAVENYFYGIMARGQHVGVRIDNFDVTNSSDAIYLWGLPSGSSGDPATASHDIVITGGDYLNFTKSAVRFRNGNYLASVIDTRADAGGQANWLPGNFPLGFRVGDSGQASNVIEHDIVFQDVVSRNGYHEAGTSYWNGDGFTAERRARNITYVRARAFDSTDGGFDDKSTNPAYIDTVAFGNKRNYRIWSSGGAQFFGAIGAYSIDRGGSGDSVGLWAGAGTAVVDAYYSTFTNNAHAEIRLEDAVRVDIHDSIMAKTNGTALYTITGTGPLTVHDSEEYIAGVQGTDPQFVAPQAGWEGGTNAFDSRVYGTTKGYHSSGEHDTPYTVDSGTSSLALGVYDDASVTVTVVDAGGQPVADPQLVVWYSEAGDVARLLSARGATAQVQGLTAGATEIVAVYKGEKLRIPVTVTG</sequence>
<protein>
    <recommendedName>
        <fullName evidence="4">Concanavalin A-like lectin/glucanases superfamily protein</fullName>
    </recommendedName>
</protein>
<dbReference type="InterPro" id="IPR011050">
    <property type="entry name" value="Pectin_lyase_fold/virulence"/>
</dbReference>
<name>A0A1H2L7F2_9ACTN</name>
<dbReference type="Gene3D" id="2.60.40.1080">
    <property type="match status" value="1"/>
</dbReference>
<feature type="signal peptide" evidence="1">
    <location>
        <begin position="1"/>
        <end position="28"/>
    </location>
</feature>
<evidence type="ECO:0000313" key="3">
    <source>
        <dbReference type="Proteomes" id="UP000182977"/>
    </source>
</evidence>
<evidence type="ECO:0000313" key="2">
    <source>
        <dbReference type="EMBL" id="SDU76879.1"/>
    </source>
</evidence>
<evidence type="ECO:0008006" key="4">
    <source>
        <dbReference type="Google" id="ProtNLM"/>
    </source>
</evidence>
<gene>
    <name evidence="2" type="ORF">SAMN04488563_5346</name>
</gene>
<accession>A0A1H2L7F2</accession>
<dbReference type="Gene3D" id="2.60.120.560">
    <property type="entry name" value="Exo-inulinase, domain 1"/>
    <property type="match status" value="1"/>
</dbReference>
<dbReference type="STRING" id="419479.SAMN04488563_5346"/>
<dbReference type="Proteomes" id="UP000182977">
    <property type="component" value="Chromosome I"/>
</dbReference>
<proteinExistence type="predicted"/>
<evidence type="ECO:0000256" key="1">
    <source>
        <dbReference type="SAM" id="SignalP"/>
    </source>
</evidence>
<feature type="chain" id="PRO_5038682607" description="Concanavalin A-like lectin/glucanases superfamily protein" evidence="1">
    <location>
        <begin position="29"/>
        <end position="736"/>
    </location>
</feature>
<dbReference type="SUPFAM" id="SSF51126">
    <property type="entry name" value="Pectin lyase-like"/>
    <property type="match status" value="1"/>
</dbReference>
<organism evidence="2 3">
    <name type="scientific">Jiangella alkaliphila</name>
    <dbReference type="NCBI Taxonomy" id="419479"/>
    <lineage>
        <taxon>Bacteria</taxon>
        <taxon>Bacillati</taxon>
        <taxon>Actinomycetota</taxon>
        <taxon>Actinomycetes</taxon>
        <taxon>Jiangellales</taxon>
        <taxon>Jiangellaceae</taxon>
        <taxon>Jiangella</taxon>
    </lineage>
</organism>
<keyword evidence="1" id="KW-0732">Signal</keyword>
<keyword evidence="3" id="KW-1185">Reference proteome</keyword>
<dbReference type="RefSeq" id="WP_152691097.1">
    <property type="nucleotide sequence ID" value="NZ_LT629791.1"/>
</dbReference>
<dbReference type="AlphaFoldDB" id="A0A1H2L7F2"/>
<reference evidence="3" key="1">
    <citation type="submission" date="2016-10" db="EMBL/GenBank/DDBJ databases">
        <authorList>
            <person name="Varghese N."/>
            <person name="Submissions S."/>
        </authorList>
    </citation>
    <scope>NUCLEOTIDE SEQUENCE [LARGE SCALE GENOMIC DNA]</scope>
    <source>
        <strain evidence="3">DSM 45079</strain>
    </source>
</reference>